<proteinExistence type="predicted"/>
<reference evidence="3" key="1">
    <citation type="submission" date="2014-12" db="EMBL/GenBank/DDBJ databases">
        <title>Genome Sequence of Valsa Canker Pathogens Uncovers a Specific Adaption of Colonization on Woody Bark.</title>
        <authorList>
            <person name="Yin Z."/>
            <person name="Liu H."/>
            <person name="Gao X."/>
            <person name="Li Z."/>
            <person name="Song N."/>
            <person name="Ke X."/>
            <person name="Dai Q."/>
            <person name="Wu Y."/>
            <person name="Sun Y."/>
            <person name="Xu J.-R."/>
            <person name="Kang Z.K."/>
            <person name="Wang L."/>
            <person name="Huang L."/>
        </authorList>
    </citation>
    <scope>NUCLEOTIDE SEQUENCE [LARGE SCALE GENOMIC DNA]</scope>
    <source>
        <strain evidence="3">SXYL134</strain>
    </source>
</reference>
<gene>
    <name evidence="2" type="ORF">VP1G_11242</name>
</gene>
<sequence>MVKKWPMLGHVKEEEAGGQLRNGCPAYAGASILGRKDFSCAIDRAKARQQPNLDLCTGVRAFGHSEYASPGTGRDGVTGVTGRDGLDGL</sequence>
<feature type="compositionally biased region" description="Low complexity" evidence="1">
    <location>
        <begin position="71"/>
        <end position="83"/>
    </location>
</feature>
<evidence type="ECO:0000313" key="2">
    <source>
        <dbReference type="EMBL" id="KUI61139.1"/>
    </source>
</evidence>
<evidence type="ECO:0000313" key="3">
    <source>
        <dbReference type="Proteomes" id="UP000078576"/>
    </source>
</evidence>
<dbReference type="AlphaFoldDB" id="A0A194VB84"/>
<evidence type="ECO:0000256" key="1">
    <source>
        <dbReference type="SAM" id="MobiDB-lite"/>
    </source>
</evidence>
<dbReference type="EMBL" id="KN714768">
    <property type="protein sequence ID" value="KUI61139.1"/>
    <property type="molecule type" value="Genomic_DNA"/>
</dbReference>
<dbReference type="Proteomes" id="UP000078576">
    <property type="component" value="Unassembled WGS sequence"/>
</dbReference>
<accession>A0A194VB84</accession>
<protein>
    <submittedName>
        <fullName evidence="2">Uncharacterized protein</fullName>
    </submittedName>
</protein>
<name>A0A194VB84_CYTMA</name>
<feature type="region of interest" description="Disordered" evidence="1">
    <location>
        <begin position="66"/>
        <end position="89"/>
    </location>
</feature>
<keyword evidence="3" id="KW-1185">Reference proteome</keyword>
<organism evidence="2 3">
    <name type="scientific">Cytospora mali</name>
    <name type="common">Apple Valsa canker fungus</name>
    <name type="synonym">Valsa mali</name>
    <dbReference type="NCBI Taxonomy" id="578113"/>
    <lineage>
        <taxon>Eukaryota</taxon>
        <taxon>Fungi</taxon>
        <taxon>Dikarya</taxon>
        <taxon>Ascomycota</taxon>
        <taxon>Pezizomycotina</taxon>
        <taxon>Sordariomycetes</taxon>
        <taxon>Sordariomycetidae</taxon>
        <taxon>Diaporthales</taxon>
        <taxon>Cytosporaceae</taxon>
        <taxon>Cytospora</taxon>
    </lineage>
</organism>